<dbReference type="PANTHER" id="PTHR30469:SF12">
    <property type="entry name" value="MULTIDRUG RESISTANCE PROTEIN MDTA"/>
    <property type="match status" value="1"/>
</dbReference>
<dbReference type="SUPFAM" id="SSF111369">
    <property type="entry name" value="HlyD-like secretion proteins"/>
    <property type="match status" value="1"/>
</dbReference>
<proteinExistence type="inferred from homology"/>
<dbReference type="EMBL" id="JAKOGG010000001">
    <property type="protein sequence ID" value="MCS4554854.1"/>
    <property type="molecule type" value="Genomic_DNA"/>
</dbReference>
<protein>
    <submittedName>
        <fullName evidence="4">Efflux RND transporter periplasmic adaptor subunit</fullName>
    </submittedName>
</protein>
<comment type="similarity">
    <text evidence="1">Belongs to the membrane fusion protein (MFP) (TC 8.A.1) family.</text>
</comment>
<evidence type="ECO:0000256" key="2">
    <source>
        <dbReference type="SAM" id="Coils"/>
    </source>
</evidence>
<reference evidence="5" key="2">
    <citation type="submission" date="2023-07" db="EMBL/GenBank/DDBJ databases">
        <title>Shewanella mangrovi sp. nov., an acetaldehyde- degrading bacterium isolated from mangrove sediment.</title>
        <authorList>
            <person name="Liu Y."/>
        </authorList>
    </citation>
    <scope>NUCLEOTIDE SEQUENCE [LARGE SCALE GENOMIC DNA]</scope>
    <source>
        <strain evidence="5">C32</strain>
    </source>
</reference>
<dbReference type="RefSeq" id="WP_238894135.1">
    <property type="nucleotide sequence ID" value="NZ_JAKOGG010000001.1"/>
</dbReference>
<dbReference type="Gene3D" id="2.40.420.20">
    <property type="match status" value="1"/>
</dbReference>
<dbReference type="Pfam" id="PF25917">
    <property type="entry name" value="BSH_RND"/>
    <property type="match status" value="1"/>
</dbReference>
<keyword evidence="2" id="KW-0175">Coiled coil</keyword>
<organism evidence="4 5">
    <name type="scientific">Shewanella electrica</name>
    <dbReference type="NCBI Taxonomy" id="515560"/>
    <lineage>
        <taxon>Bacteria</taxon>
        <taxon>Pseudomonadati</taxon>
        <taxon>Pseudomonadota</taxon>
        <taxon>Gammaproteobacteria</taxon>
        <taxon>Alteromonadales</taxon>
        <taxon>Shewanellaceae</taxon>
        <taxon>Shewanella</taxon>
    </lineage>
</organism>
<feature type="coiled-coil region" evidence="2">
    <location>
        <begin position="108"/>
        <end position="183"/>
    </location>
</feature>
<dbReference type="Gene3D" id="2.40.50.100">
    <property type="match status" value="1"/>
</dbReference>
<dbReference type="InterPro" id="IPR058625">
    <property type="entry name" value="MdtA-like_BSH"/>
</dbReference>
<evidence type="ECO:0000313" key="5">
    <source>
        <dbReference type="Proteomes" id="UP001201549"/>
    </source>
</evidence>
<dbReference type="Gene3D" id="2.40.30.170">
    <property type="match status" value="1"/>
</dbReference>
<reference evidence="4 5" key="1">
    <citation type="submission" date="2022-02" db="EMBL/GenBank/DDBJ databases">
        <authorList>
            <person name="Zhuang L."/>
        </authorList>
    </citation>
    <scope>NUCLEOTIDE SEQUENCE [LARGE SCALE GENOMIC DNA]</scope>
    <source>
        <strain evidence="4 5">C32</strain>
    </source>
</reference>
<dbReference type="NCBIfam" id="TIGR01730">
    <property type="entry name" value="RND_mfp"/>
    <property type="match status" value="1"/>
</dbReference>
<evidence type="ECO:0000256" key="1">
    <source>
        <dbReference type="ARBA" id="ARBA00009477"/>
    </source>
</evidence>
<evidence type="ECO:0000259" key="3">
    <source>
        <dbReference type="Pfam" id="PF25917"/>
    </source>
</evidence>
<evidence type="ECO:0000313" key="4">
    <source>
        <dbReference type="EMBL" id="MCS4554854.1"/>
    </source>
</evidence>
<gene>
    <name evidence="4" type="ORF">L9G74_00195</name>
</gene>
<dbReference type="Proteomes" id="UP001201549">
    <property type="component" value="Unassembled WGS sequence"/>
</dbReference>
<sequence length="401" mass="44263">MNLFLRRVLPPILLIALTVLLIITLAATKKPPEKKPEDNTLPVVNVIQVEPDTETLSVASYGTVEPKYRTQLVSEVRGRIQTISPLFVAGGMVKEGDELAVIEPFDYQADLKQAQANLAQAQAALEEERARAEVAKVDFQGFSGIPPELGLRKPQLKQQQANVKYAEAELARAQRNLERTVIRAPFDGLVKSRDVDLGQYVTVGNNLGELYDTSVAEVRLPLANKDLAYIESADNPYTEVTLLAELAGKKVKWIANIVRSEGVIDATNRMVYLVAEVQDPYLRHTIAQTGQMSLKFGSFVDAEIRGRTLPNVAKLPRYLVRNNKIAVVDNEDRIEMRPVKVVRTDVESVYIQDSLKSGERVAKTTLMNMETGLKVKVSGDANNASLTKAEQLNDAAKAGNE</sequence>
<accession>A0ABT2FHX4</accession>
<dbReference type="PANTHER" id="PTHR30469">
    <property type="entry name" value="MULTIDRUG RESISTANCE PROTEIN MDTA"/>
    <property type="match status" value="1"/>
</dbReference>
<feature type="domain" description="Multidrug resistance protein MdtA-like barrel-sandwich hybrid" evidence="3">
    <location>
        <begin position="73"/>
        <end position="207"/>
    </location>
</feature>
<dbReference type="InterPro" id="IPR006143">
    <property type="entry name" value="RND_pump_MFP"/>
</dbReference>
<comment type="caution">
    <text evidence="4">The sequence shown here is derived from an EMBL/GenBank/DDBJ whole genome shotgun (WGS) entry which is preliminary data.</text>
</comment>
<dbReference type="Gene3D" id="1.10.287.470">
    <property type="entry name" value="Helix hairpin bin"/>
    <property type="match status" value="1"/>
</dbReference>
<keyword evidence="5" id="KW-1185">Reference proteome</keyword>
<name>A0ABT2FHX4_9GAMM</name>